<name>A0A5E4QMY3_9NEOP</name>
<dbReference type="EMBL" id="FZQP02004100">
    <property type="protein sequence ID" value="VVC99353.1"/>
    <property type="molecule type" value="Genomic_DNA"/>
</dbReference>
<accession>A0A5E4QMY3</accession>
<dbReference type="AlphaFoldDB" id="A0A5E4QMY3"/>
<dbReference type="Proteomes" id="UP000324832">
    <property type="component" value="Unassembled WGS sequence"/>
</dbReference>
<reference evidence="1 2" key="1">
    <citation type="submission" date="2017-07" db="EMBL/GenBank/DDBJ databases">
        <authorList>
            <person name="Talla V."/>
            <person name="Backstrom N."/>
        </authorList>
    </citation>
    <scope>NUCLEOTIDE SEQUENCE [LARGE SCALE GENOMIC DNA]</scope>
</reference>
<protein>
    <submittedName>
        <fullName evidence="1">Uncharacterized protein</fullName>
    </submittedName>
</protein>
<gene>
    <name evidence="1" type="ORF">LSINAPIS_LOCUS10246</name>
</gene>
<proteinExistence type="predicted"/>
<keyword evidence="2" id="KW-1185">Reference proteome</keyword>
<evidence type="ECO:0000313" key="1">
    <source>
        <dbReference type="EMBL" id="VVC99353.1"/>
    </source>
</evidence>
<organism evidence="1 2">
    <name type="scientific">Leptidea sinapis</name>
    <dbReference type="NCBI Taxonomy" id="189913"/>
    <lineage>
        <taxon>Eukaryota</taxon>
        <taxon>Metazoa</taxon>
        <taxon>Ecdysozoa</taxon>
        <taxon>Arthropoda</taxon>
        <taxon>Hexapoda</taxon>
        <taxon>Insecta</taxon>
        <taxon>Pterygota</taxon>
        <taxon>Neoptera</taxon>
        <taxon>Endopterygota</taxon>
        <taxon>Lepidoptera</taxon>
        <taxon>Glossata</taxon>
        <taxon>Ditrysia</taxon>
        <taxon>Papilionoidea</taxon>
        <taxon>Pieridae</taxon>
        <taxon>Dismorphiinae</taxon>
        <taxon>Leptidea</taxon>
    </lineage>
</organism>
<evidence type="ECO:0000313" key="2">
    <source>
        <dbReference type="Proteomes" id="UP000324832"/>
    </source>
</evidence>
<sequence>MENLRRLTRELRAVRACRDDALANRRMLLATRSTLRTKCVTLRTHIINILSQRSDRTEVPDIEPDRIIESPPPCVQANMDRIKSELFECRVEKLVEESVNHMYDKRVCAKTVFLKTECDSEVLNLSVKKRSHGRKQSSPRRITYVFTEPDDDGVLDLKIKKEPV</sequence>